<comment type="caution">
    <text evidence="2">The sequence shown here is derived from an EMBL/GenBank/DDBJ whole genome shotgun (WGS) entry which is preliminary data.</text>
</comment>
<sequence>MRRRRKDSLPWRQLPHLPAPCTGQTTEHAPIDVDVTFARRNDEDNSVYGGKFAFRYLQPGGWLESTDSIYADDSSLPANDSSDVYQQWEQWRGRGPPATVTLRRLKIPFGAWPAEPRLKQAGAYNLTATVEGLEGYGLLVGTQVLGWEVEELRGLFAGMRAALLNPRHCAYNRGATMFAQKPL</sequence>
<evidence type="ECO:0000313" key="3">
    <source>
        <dbReference type="Proteomes" id="UP001172155"/>
    </source>
</evidence>
<evidence type="ECO:0000313" key="2">
    <source>
        <dbReference type="EMBL" id="KAK0749792.1"/>
    </source>
</evidence>
<proteinExistence type="predicted"/>
<name>A0AA40K8W8_9PEZI</name>
<reference evidence="2" key="1">
    <citation type="submission" date="2023-06" db="EMBL/GenBank/DDBJ databases">
        <title>Genome-scale phylogeny and comparative genomics of the fungal order Sordariales.</title>
        <authorList>
            <consortium name="Lawrence Berkeley National Laboratory"/>
            <person name="Hensen N."/>
            <person name="Bonometti L."/>
            <person name="Westerberg I."/>
            <person name="Brannstrom I.O."/>
            <person name="Guillou S."/>
            <person name="Cros-Aarteil S."/>
            <person name="Calhoun S."/>
            <person name="Haridas S."/>
            <person name="Kuo A."/>
            <person name="Mondo S."/>
            <person name="Pangilinan J."/>
            <person name="Riley R."/>
            <person name="LaButti K."/>
            <person name="Andreopoulos B."/>
            <person name="Lipzen A."/>
            <person name="Chen C."/>
            <person name="Yanf M."/>
            <person name="Daum C."/>
            <person name="Ng V."/>
            <person name="Clum A."/>
            <person name="Steindorff A."/>
            <person name="Ohm R."/>
            <person name="Martin F."/>
            <person name="Silar P."/>
            <person name="Natvig D."/>
            <person name="Lalanne C."/>
            <person name="Gautier V."/>
            <person name="Ament-velasquez S.L."/>
            <person name="Kruys A."/>
            <person name="Hutchinson M.I."/>
            <person name="Powell A.J."/>
            <person name="Barry K."/>
            <person name="Miller A.N."/>
            <person name="Grigoriev I.V."/>
            <person name="Debuchy R."/>
            <person name="Gladieux P."/>
            <person name="Thoren M.H."/>
            <person name="Johannesson H."/>
        </authorList>
    </citation>
    <scope>NUCLEOTIDE SEQUENCE</scope>
    <source>
        <strain evidence="2">SMH3187-1</strain>
    </source>
</reference>
<dbReference type="AlphaFoldDB" id="A0AA40K8W8"/>
<feature type="region of interest" description="Disordered" evidence="1">
    <location>
        <begin position="1"/>
        <end position="27"/>
    </location>
</feature>
<gene>
    <name evidence="2" type="ORF">B0T18DRAFT_427857</name>
</gene>
<evidence type="ECO:0000256" key="1">
    <source>
        <dbReference type="SAM" id="MobiDB-lite"/>
    </source>
</evidence>
<organism evidence="2 3">
    <name type="scientific">Schizothecium vesticola</name>
    <dbReference type="NCBI Taxonomy" id="314040"/>
    <lineage>
        <taxon>Eukaryota</taxon>
        <taxon>Fungi</taxon>
        <taxon>Dikarya</taxon>
        <taxon>Ascomycota</taxon>
        <taxon>Pezizomycotina</taxon>
        <taxon>Sordariomycetes</taxon>
        <taxon>Sordariomycetidae</taxon>
        <taxon>Sordariales</taxon>
        <taxon>Schizotheciaceae</taxon>
        <taxon>Schizothecium</taxon>
    </lineage>
</organism>
<protein>
    <submittedName>
        <fullName evidence="2">Uncharacterized protein</fullName>
    </submittedName>
</protein>
<accession>A0AA40K8W8</accession>
<dbReference type="EMBL" id="JAUKUD010000003">
    <property type="protein sequence ID" value="KAK0749792.1"/>
    <property type="molecule type" value="Genomic_DNA"/>
</dbReference>
<dbReference type="Proteomes" id="UP001172155">
    <property type="component" value="Unassembled WGS sequence"/>
</dbReference>
<keyword evidence="3" id="KW-1185">Reference proteome</keyword>